<dbReference type="InterPro" id="IPR013087">
    <property type="entry name" value="Znf_C2H2_type"/>
</dbReference>
<accession>A0A818S249</accession>
<dbReference type="PROSITE" id="PS00028">
    <property type="entry name" value="ZINC_FINGER_C2H2_1"/>
    <property type="match status" value="2"/>
</dbReference>
<protein>
    <recommendedName>
        <fullName evidence="1">C2H2-type domain-containing protein</fullName>
    </recommendedName>
</protein>
<reference evidence="2" key="1">
    <citation type="submission" date="2021-02" db="EMBL/GenBank/DDBJ databases">
        <authorList>
            <person name="Nowell W R."/>
        </authorList>
    </citation>
    <scope>NUCLEOTIDE SEQUENCE</scope>
</reference>
<comment type="caution">
    <text evidence="2">The sequence shown here is derived from an EMBL/GenBank/DDBJ whole genome shotgun (WGS) entry which is preliminary data.</text>
</comment>
<feature type="domain" description="C2H2-type" evidence="1">
    <location>
        <begin position="255"/>
        <end position="276"/>
    </location>
</feature>
<proteinExistence type="predicted"/>
<organism evidence="2 3">
    <name type="scientific">Rotaria socialis</name>
    <dbReference type="NCBI Taxonomy" id="392032"/>
    <lineage>
        <taxon>Eukaryota</taxon>
        <taxon>Metazoa</taxon>
        <taxon>Spiralia</taxon>
        <taxon>Gnathifera</taxon>
        <taxon>Rotifera</taxon>
        <taxon>Eurotatoria</taxon>
        <taxon>Bdelloidea</taxon>
        <taxon>Philodinida</taxon>
        <taxon>Philodinidae</taxon>
        <taxon>Rotaria</taxon>
    </lineage>
</organism>
<evidence type="ECO:0000313" key="3">
    <source>
        <dbReference type="Proteomes" id="UP000663872"/>
    </source>
</evidence>
<dbReference type="AlphaFoldDB" id="A0A818S249"/>
<gene>
    <name evidence="2" type="ORF">GRG538_LOCUS25884</name>
</gene>
<dbReference type="Gene3D" id="3.30.160.60">
    <property type="entry name" value="Classic Zinc Finger"/>
    <property type="match status" value="1"/>
</dbReference>
<dbReference type="Proteomes" id="UP000663872">
    <property type="component" value="Unassembled WGS sequence"/>
</dbReference>
<evidence type="ECO:0000259" key="1">
    <source>
        <dbReference type="PROSITE" id="PS00028"/>
    </source>
</evidence>
<dbReference type="SMART" id="SM00355">
    <property type="entry name" value="ZnF_C2H2"/>
    <property type="match status" value="5"/>
</dbReference>
<feature type="domain" description="C2H2-type" evidence="1">
    <location>
        <begin position="299"/>
        <end position="320"/>
    </location>
</feature>
<evidence type="ECO:0000313" key="2">
    <source>
        <dbReference type="EMBL" id="CAF3663129.1"/>
    </source>
</evidence>
<dbReference type="EMBL" id="CAJNYT010004429">
    <property type="protein sequence ID" value="CAF3663129.1"/>
    <property type="molecule type" value="Genomic_DNA"/>
</dbReference>
<name>A0A818S249_9BILA</name>
<sequence>MTLFPYRQLILVDCDGGRGAIFDEKSLLSNLPSNCELYLFWNNNDKVINDKLNDLRKLPHIHCYPSIKTNKKNATDGKLIYFLGKLVDEFSSVLLITGGDEIFEEVVSTVNQDYGYGKIELKKLGSPSSASFNEILSHLEQQNNKYASSNVADKYHLKSWPSVAIRDSDLFFNIEEIKTKMVLNSNVQQLGQPLPSITQTTISIKDNRCPICGANFFSIFNANQHVICKHYMVTSRMTSNQLSAQKNVVESQIKCPMCSEIFTKMESVQQHIASKHATLDLSKTVLSKKSLIAEKNINCLRCSRKFVSTEDMHRHTIAKHDISLVKCTCSPTPMATQKFHAHQSRNKKYKCMLNNKGFFTCPNVEATKIRIVILSGNQMTAVTNGETNLCPIDSCRRLKYFKTNGLVAHVNAKHKQVQICVLCCGPTSMMYSLEEYKEHLNTKHLIASVL</sequence>